<dbReference type="PANTHER" id="PTHR33198">
    <property type="entry name" value="ANK_REP_REGION DOMAIN-CONTAINING PROTEIN-RELATED"/>
    <property type="match status" value="1"/>
</dbReference>
<feature type="compositionally biased region" description="Polar residues" evidence="1">
    <location>
        <begin position="203"/>
        <end position="217"/>
    </location>
</feature>
<evidence type="ECO:0000256" key="1">
    <source>
        <dbReference type="SAM" id="MobiDB-lite"/>
    </source>
</evidence>
<evidence type="ECO:0000313" key="5">
    <source>
        <dbReference type="RefSeq" id="XP_060547734.1"/>
    </source>
</evidence>
<dbReference type="PANTHER" id="PTHR33198:SF20">
    <property type="entry name" value="RETROTRANSPOSON GAG DOMAIN-CONTAINING PROTEIN"/>
    <property type="match status" value="1"/>
</dbReference>
<dbReference type="KEGG" id="pgut:117664876"/>
<dbReference type="RefSeq" id="XP_034272140.1">
    <property type="nucleotide sequence ID" value="XM_034416249.1"/>
</dbReference>
<feature type="compositionally biased region" description="Basic residues" evidence="1">
    <location>
        <begin position="148"/>
        <end position="158"/>
    </location>
</feature>
<evidence type="ECO:0000313" key="3">
    <source>
        <dbReference type="RefSeq" id="XP_034272140.1"/>
    </source>
</evidence>
<protein>
    <submittedName>
        <fullName evidence="3 4">Uncharacterized protein LOC117664876</fullName>
    </submittedName>
</protein>
<dbReference type="AlphaFoldDB" id="A0A6P9BWK9"/>
<reference evidence="3 4" key="1">
    <citation type="submission" date="2025-04" db="UniProtKB">
        <authorList>
            <consortium name="RefSeq"/>
        </authorList>
    </citation>
    <scope>IDENTIFICATION</scope>
    <source>
        <tissue evidence="3 4">Blood</tissue>
    </source>
</reference>
<feature type="compositionally biased region" description="Polar residues" evidence="1">
    <location>
        <begin position="238"/>
        <end position="251"/>
    </location>
</feature>
<feature type="region of interest" description="Disordered" evidence="1">
    <location>
        <begin position="203"/>
        <end position="251"/>
    </location>
</feature>
<dbReference type="GeneID" id="117664876"/>
<accession>A0A6P9BWK9</accession>
<dbReference type="RefSeq" id="XP_060547734.1">
    <property type="nucleotide sequence ID" value="XM_060691751.1"/>
</dbReference>
<name>A0A6P9BWK9_PANGU</name>
<evidence type="ECO:0000313" key="2">
    <source>
        <dbReference type="Proteomes" id="UP001652622"/>
    </source>
</evidence>
<feature type="region of interest" description="Disordered" evidence="1">
    <location>
        <begin position="126"/>
        <end position="165"/>
    </location>
</feature>
<proteinExistence type="predicted"/>
<sequence length="251" mass="28292">MADLLSEPTLVQTVSWQALLASLKAHYALVPSKFIQKYEFRQWLQREGEPISTYMATLSKGATHCEYRDLDDALLEQLICSVRDIPLQRRLLARSNLMLHIALDEARAHESSTKAAETLQTASTIASDVKVNTGAPRGNPDRQQGRVQQRRLPNRKAQKGAERASRELCELQRFPSMTELQVQGRHLHCDKRGHLARVCRASLSSNHKQRSGASQSEPVRHKRTNKDGDSKKGANFWNHETCSTRVGQASM</sequence>
<dbReference type="RefSeq" id="XP_034272141.1">
    <property type="nucleotide sequence ID" value="XM_034416250.1"/>
</dbReference>
<evidence type="ECO:0000313" key="4">
    <source>
        <dbReference type="RefSeq" id="XP_034272141.1"/>
    </source>
</evidence>
<organism evidence="2 4">
    <name type="scientific">Pantherophis guttatus</name>
    <name type="common">Corn snake</name>
    <name type="synonym">Elaphe guttata</name>
    <dbReference type="NCBI Taxonomy" id="94885"/>
    <lineage>
        <taxon>Eukaryota</taxon>
        <taxon>Metazoa</taxon>
        <taxon>Chordata</taxon>
        <taxon>Craniata</taxon>
        <taxon>Vertebrata</taxon>
        <taxon>Euteleostomi</taxon>
        <taxon>Lepidosauria</taxon>
        <taxon>Squamata</taxon>
        <taxon>Bifurcata</taxon>
        <taxon>Unidentata</taxon>
        <taxon>Episquamata</taxon>
        <taxon>Toxicofera</taxon>
        <taxon>Serpentes</taxon>
        <taxon>Colubroidea</taxon>
        <taxon>Colubridae</taxon>
        <taxon>Colubrinae</taxon>
        <taxon>Pantherophis</taxon>
    </lineage>
</organism>
<dbReference type="Proteomes" id="UP001652622">
    <property type="component" value="Unplaced"/>
</dbReference>
<gene>
    <name evidence="3 4 5" type="primary">LOC117664876</name>
</gene>
<keyword evidence="2" id="KW-1185">Reference proteome</keyword>